<protein>
    <submittedName>
        <fullName evidence="6">Glycosyltransferase family 2 protein</fullName>
    </submittedName>
</protein>
<comment type="similarity">
    <text evidence="1">Belongs to the glycosyltransferase 2 family.</text>
</comment>
<gene>
    <name evidence="6" type="ORF">HGP28_08485</name>
</gene>
<keyword evidence="7" id="KW-1185">Reference proteome</keyword>
<evidence type="ECO:0000256" key="2">
    <source>
        <dbReference type="ARBA" id="ARBA00022676"/>
    </source>
</evidence>
<name>A0A7X8YGV5_9VIBR</name>
<feature type="transmembrane region" description="Helical" evidence="4">
    <location>
        <begin position="6"/>
        <end position="27"/>
    </location>
</feature>
<dbReference type="PANTHER" id="PTHR43630:SF1">
    <property type="entry name" value="POLY-BETA-1,6-N-ACETYL-D-GLUCOSAMINE SYNTHASE"/>
    <property type="match status" value="1"/>
</dbReference>
<feature type="transmembrane region" description="Helical" evidence="4">
    <location>
        <begin position="330"/>
        <end position="351"/>
    </location>
</feature>
<feature type="transmembrane region" description="Helical" evidence="4">
    <location>
        <begin position="297"/>
        <end position="324"/>
    </location>
</feature>
<organism evidence="6 7">
    <name type="scientific">Vibrio agarilyticus</name>
    <dbReference type="NCBI Taxonomy" id="2726741"/>
    <lineage>
        <taxon>Bacteria</taxon>
        <taxon>Pseudomonadati</taxon>
        <taxon>Pseudomonadota</taxon>
        <taxon>Gammaproteobacteria</taxon>
        <taxon>Vibrionales</taxon>
        <taxon>Vibrionaceae</taxon>
        <taxon>Vibrio</taxon>
    </lineage>
</organism>
<keyword evidence="4" id="KW-0812">Transmembrane</keyword>
<keyword evidence="3 6" id="KW-0808">Transferase</keyword>
<dbReference type="Gene3D" id="3.90.550.10">
    <property type="entry name" value="Spore Coat Polysaccharide Biosynthesis Protein SpsA, Chain A"/>
    <property type="match status" value="1"/>
</dbReference>
<dbReference type="EMBL" id="JABAIK010000007">
    <property type="protein sequence ID" value="NLS12925.1"/>
    <property type="molecule type" value="Genomic_DNA"/>
</dbReference>
<dbReference type="CDD" id="cd06439">
    <property type="entry name" value="CESA_like_1"/>
    <property type="match status" value="1"/>
</dbReference>
<keyword evidence="4" id="KW-0472">Membrane</keyword>
<accession>A0A7X8YGV5</accession>
<comment type="caution">
    <text evidence="6">The sequence shown here is derived from an EMBL/GenBank/DDBJ whole genome shotgun (WGS) entry which is preliminary data.</text>
</comment>
<dbReference type="GO" id="GO:0016757">
    <property type="term" value="F:glycosyltransferase activity"/>
    <property type="evidence" value="ECO:0007669"/>
    <property type="project" value="UniProtKB-KW"/>
</dbReference>
<evidence type="ECO:0000256" key="3">
    <source>
        <dbReference type="ARBA" id="ARBA00022679"/>
    </source>
</evidence>
<dbReference type="AlphaFoldDB" id="A0A7X8YGV5"/>
<evidence type="ECO:0000313" key="7">
    <source>
        <dbReference type="Proteomes" id="UP000535589"/>
    </source>
</evidence>
<dbReference type="PANTHER" id="PTHR43630">
    <property type="entry name" value="POLY-BETA-1,6-N-ACETYL-D-GLUCOSAMINE SYNTHASE"/>
    <property type="match status" value="1"/>
</dbReference>
<keyword evidence="4" id="KW-1133">Transmembrane helix</keyword>
<dbReference type="InterPro" id="IPR001173">
    <property type="entry name" value="Glyco_trans_2-like"/>
</dbReference>
<sequence>MWLNLLIISTLIAMALIVYHHLGYPLALKWLTRHKPMQTNFDEKAYSIANSCTATLPSITIVMPAYNEACWIAEKIRNIAMLDYPSDKLTVLIACDGCTDDTAAIARQTASEPLCQTLKVTVLEFTDNRGKVATLNDAAMQVTTDIIAFSDVSALISFDALQLAAERFRRHSVGVVNSQYGFIHSSTEEKNYWQYQNQIQHREAQLGSALGAHGALYFIRRELFSPLRADTINDDFVLPMEIVGRGYRAEAVAQIHAIELEQTTGQQDFRRRLRIGAGNCQQLLRLMHLLHPRYRGVAFAFASGKALRVLMPFLMLWAFIGSLILSTTAWIFALAAVGQFALYGLVLYWHLRRSTLTHKACKALDYLVVGHTANLIGCLRYLFGLENGHWQRVGQERKS</sequence>
<evidence type="ECO:0000256" key="1">
    <source>
        <dbReference type="ARBA" id="ARBA00006739"/>
    </source>
</evidence>
<dbReference type="InterPro" id="IPR029044">
    <property type="entry name" value="Nucleotide-diphossugar_trans"/>
</dbReference>
<dbReference type="RefSeq" id="WP_168836023.1">
    <property type="nucleotide sequence ID" value="NZ_JABAIK010000007.1"/>
</dbReference>
<evidence type="ECO:0000259" key="5">
    <source>
        <dbReference type="Pfam" id="PF00535"/>
    </source>
</evidence>
<reference evidence="6 7" key="1">
    <citation type="submission" date="2020-04" db="EMBL/GenBank/DDBJ databases">
        <title>Vibrio sp. SM6, a novel species isolated from seawater.</title>
        <authorList>
            <person name="Wang X."/>
        </authorList>
    </citation>
    <scope>NUCLEOTIDE SEQUENCE [LARGE SCALE GENOMIC DNA]</scope>
    <source>
        <strain evidence="6 7">SM6</strain>
    </source>
</reference>
<proteinExistence type="inferred from homology"/>
<dbReference type="Pfam" id="PF00535">
    <property type="entry name" value="Glycos_transf_2"/>
    <property type="match status" value="1"/>
</dbReference>
<dbReference type="Proteomes" id="UP000535589">
    <property type="component" value="Unassembled WGS sequence"/>
</dbReference>
<dbReference type="SUPFAM" id="SSF53448">
    <property type="entry name" value="Nucleotide-diphospho-sugar transferases"/>
    <property type="match status" value="1"/>
</dbReference>
<evidence type="ECO:0000256" key="4">
    <source>
        <dbReference type="SAM" id="Phobius"/>
    </source>
</evidence>
<keyword evidence="2" id="KW-0328">Glycosyltransferase</keyword>
<evidence type="ECO:0000313" key="6">
    <source>
        <dbReference type="EMBL" id="NLS12925.1"/>
    </source>
</evidence>
<feature type="domain" description="Glycosyltransferase 2-like" evidence="5">
    <location>
        <begin position="60"/>
        <end position="224"/>
    </location>
</feature>